<dbReference type="AlphaFoldDB" id="A0A2W1MZ99"/>
<evidence type="ECO:0000313" key="2">
    <source>
        <dbReference type="Proteomes" id="UP000249248"/>
    </source>
</evidence>
<reference evidence="1 2" key="1">
    <citation type="submission" date="2018-06" db="EMBL/GenBank/DDBJ databases">
        <title>The draft genome sequence of Crocinitomix sp. SM1701.</title>
        <authorList>
            <person name="Zhang X."/>
        </authorList>
    </citation>
    <scope>NUCLEOTIDE SEQUENCE [LARGE SCALE GENOMIC DNA]</scope>
    <source>
        <strain evidence="1 2">SM1701</strain>
    </source>
</reference>
<name>A0A2W1MZ99_9FLAO</name>
<gene>
    <name evidence="1" type="ORF">DNU06_12050</name>
</gene>
<proteinExistence type="predicted"/>
<evidence type="ECO:0000313" key="1">
    <source>
        <dbReference type="EMBL" id="PZE16580.1"/>
    </source>
</evidence>
<dbReference type="RefSeq" id="WP_111063596.1">
    <property type="nucleotide sequence ID" value="NZ_JBHUCU010000017.1"/>
</dbReference>
<protein>
    <submittedName>
        <fullName evidence="1">Uncharacterized protein</fullName>
    </submittedName>
</protein>
<keyword evidence="2" id="KW-1185">Reference proteome</keyword>
<comment type="caution">
    <text evidence="1">The sequence shown here is derived from an EMBL/GenBank/DDBJ whole genome shotgun (WGS) entry which is preliminary data.</text>
</comment>
<accession>A0A2W1MZ99</accession>
<dbReference type="EMBL" id="QKSB01000007">
    <property type="protein sequence ID" value="PZE16580.1"/>
    <property type="molecule type" value="Genomic_DNA"/>
</dbReference>
<organism evidence="1 2">
    <name type="scientific">Putridiphycobacter roseus</name>
    <dbReference type="NCBI Taxonomy" id="2219161"/>
    <lineage>
        <taxon>Bacteria</taxon>
        <taxon>Pseudomonadati</taxon>
        <taxon>Bacteroidota</taxon>
        <taxon>Flavobacteriia</taxon>
        <taxon>Flavobacteriales</taxon>
        <taxon>Crocinitomicaceae</taxon>
        <taxon>Putridiphycobacter</taxon>
    </lineage>
</organism>
<sequence length="75" mass="8640">MDIIKEATAFENAKMSHMSTSDRIMASKEAKRLVLAINEIYKKTKSPKLMDVMKRITSKKKKIELRLYGRPNLGL</sequence>
<dbReference type="Proteomes" id="UP000249248">
    <property type="component" value="Unassembled WGS sequence"/>
</dbReference>
<dbReference type="OrthoDB" id="1451549at2"/>